<sequence>MCCGLCLDATKNANLGAGVTYCAKYSTYRDRLIGKDEINAVLTLFNTVSGRTELLPQTDNWGLGVNHFTSDQDKQNNIFFHVLSIL</sequence>
<evidence type="ECO:0000313" key="1">
    <source>
        <dbReference type="EMBL" id="AUT72858.1"/>
    </source>
</evidence>
<accession>A0AAN1JGF6</accession>
<dbReference type="AlphaFoldDB" id="A0AAN1JGF6"/>
<proteinExistence type="predicted"/>
<dbReference type="Proteomes" id="UP000236649">
    <property type="component" value="Chromosome 2"/>
</dbReference>
<protein>
    <submittedName>
        <fullName evidence="1">Uncharacterized protein</fullName>
    </submittedName>
</protein>
<evidence type="ECO:0000313" key="2">
    <source>
        <dbReference type="Proteomes" id="UP000236649"/>
    </source>
</evidence>
<dbReference type="EMBL" id="CP026106">
    <property type="protein sequence ID" value="AUT72858.1"/>
    <property type="molecule type" value="Genomic_DNA"/>
</dbReference>
<dbReference type="KEGG" id="phs:C2L64_32710"/>
<organism evidence="1 2">
    <name type="scientific">Paraburkholderia hospita</name>
    <dbReference type="NCBI Taxonomy" id="169430"/>
    <lineage>
        <taxon>Bacteria</taxon>
        <taxon>Pseudomonadati</taxon>
        <taxon>Pseudomonadota</taxon>
        <taxon>Betaproteobacteria</taxon>
        <taxon>Burkholderiales</taxon>
        <taxon>Burkholderiaceae</taxon>
        <taxon>Paraburkholderia</taxon>
    </lineage>
</organism>
<name>A0AAN1JGF6_9BURK</name>
<reference evidence="1 2" key="1">
    <citation type="submission" date="2018-01" db="EMBL/GenBank/DDBJ databases">
        <title>Species boundaries and ecological features among Paraburkholderia terrae DSMZ17804T, P. hospita DSMZ17164T and P. caribensis DSMZ13236T.</title>
        <authorList>
            <person name="Pratama A.A."/>
        </authorList>
    </citation>
    <scope>NUCLEOTIDE SEQUENCE [LARGE SCALE GENOMIC DNA]</scope>
    <source>
        <strain evidence="1 2">DSM 17164</strain>
    </source>
</reference>
<gene>
    <name evidence="1" type="ORF">C2L64_32710</name>
</gene>